<reference evidence="1 2" key="1">
    <citation type="submission" date="2021-06" db="EMBL/GenBank/DDBJ databases">
        <title>Caerostris extrusa draft genome.</title>
        <authorList>
            <person name="Kono N."/>
            <person name="Arakawa K."/>
        </authorList>
    </citation>
    <scope>NUCLEOTIDE SEQUENCE [LARGE SCALE GENOMIC DNA]</scope>
</reference>
<organism evidence="1 2">
    <name type="scientific">Caerostris extrusa</name>
    <name type="common">Bark spider</name>
    <name type="synonym">Caerostris bankana</name>
    <dbReference type="NCBI Taxonomy" id="172846"/>
    <lineage>
        <taxon>Eukaryota</taxon>
        <taxon>Metazoa</taxon>
        <taxon>Ecdysozoa</taxon>
        <taxon>Arthropoda</taxon>
        <taxon>Chelicerata</taxon>
        <taxon>Arachnida</taxon>
        <taxon>Araneae</taxon>
        <taxon>Araneomorphae</taxon>
        <taxon>Entelegynae</taxon>
        <taxon>Araneoidea</taxon>
        <taxon>Araneidae</taxon>
        <taxon>Caerostris</taxon>
    </lineage>
</organism>
<dbReference type="AlphaFoldDB" id="A0AAV4VM75"/>
<comment type="caution">
    <text evidence="1">The sequence shown here is derived from an EMBL/GenBank/DDBJ whole genome shotgun (WGS) entry which is preliminary data.</text>
</comment>
<sequence length="129" mass="14652">MPTKSQAQKLKKKKTEHFVTKGNINFSTQQTTLFRVFNGESGRDSSASFESRKFAFSGFTNAVLNDNLLFRHFYDLRNGRTVVGNEKLRLRVSTIFNDPAVTETSILLPSGFCCNQEVCSSNRIMRESK</sequence>
<evidence type="ECO:0000313" key="1">
    <source>
        <dbReference type="EMBL" id="GIY71143.1"/>
    </source>
</evidence>
<proteinExistence type="predicted"/>
<gene>
    <name evidence="1" type="ORF">CEXT_108571</name>
</gene>
<dbReference type="Proteomes" id="UP001054945">
    <property type="component" value="Unassembled WGS sequence"/>
</dbReference>
<name>A0AAV4VM75_CAEEX</name>
<evidence type="ECO:0000313" key="2">
    <source>
        <dbReference type="Proteomes" id="UP001054945"/>
    </source>
</evidence>
<protein>
    <submittedName>
        <fullName evidence="1">Uncharacterized protein</fullName>
    </submittedName>
</protein>
<keyword evidence="2" id="KW-1185">Reference proteome</keyword>
<accession>A0AAV4VM75</accession>
<dbReference type="EMBL" id="BPLR01014758">
    <property type="protein sequence ID" value="GIY71143.1"/>
    <property type="molecule type" value="Genomic_DNA"/>
</dbReference>